<dbReference type="Proteomes" id="UP000827092">
    <property type="component" value="Unassembled WGS sequence"/>
</dbReference>
<accession>A0AAV6U073</accession>
<dbReference type="EMBL" id="JAFNEN010000787">
    <property type="protein sequence ID" value="KAG8177319.1"/>
    <property type="molecule type" value="Genomic_DNA"/>
</dbReference>
<name>A0AAV6U073_9ARAC</name>
<evidence type="ECO:0008006" key="3">
    <source>
        <dbReference type="Google" id="ProtNLM"/>
    </source>
</evidence>
<protein>
    <recommendedName>
        <fullName evidence="3">Lipocalin/cytosolic fatty-acid binding domain-containing protein</fullName>
    </recommendedName>
</protein>
<sequence>MEDVKEDFGVAYIVTTPFTGNEEEIAATFIMDSAETEADENSCILTDEGNILVQNVCDVTDKEYTQTVDKEYMWTKSTHKLWTKSTHKLQSQIFNRTKR</sequence>
<proteinExistence type="predicted"/>
<organism evidence="1 2">
    <name type="scientific">Oedothorax gibbosus</name>
    <dbReference type="NCBI Taxonomy" id="931172"/>
    <lineage>
        <taxon>Eukaryota</taxon>
        <taxon>Metazoa</taxon>
        <taxon>Ecdysozoa</taxon>
        <taxon>Arthropoda</taxon>
        <taxon>Chelicerata</taxon>
        <taxon>Arachnida</taxon>
        <taxon>Araneae</taxon>
        <taxon>Araneomorphae</taxon>
        <taxon>Entelegynae</taxon>
        <taxon>Araneoidea</taxon>
        <taxon>Linyphiidae</taxon>
        <taxon>Erigoninae</taxon>
        <taxon>Oedothorax</taxon>
    </lineage>
</organism>
<gene>
    <name evidence="1" type="ORF">JTE90_018345</name>
</gene>
<comment type="caution">
    <text evidence="1">The sequence shown here is derived from an EMBL/GenBank/DDBJ whole genome shotgun (WGS) entry which is preliminary data.</text>
</comment>
<keyword evidence="2" id="KW-1185">Reference proteome</keyword>
<evidence type="ECO:0000313" key="1">
    <source>
        <dbReference type="EMBL" id="KAG8177319.1"/>
    </source>
</evidence>
<dbReference type="AlphaFoldDB" id="A0AAV6U073"/>
<reference evidence="1 2" key="1">
    <citation type="journal article" date="2022" name="Nat. Ecol. Evol.">
        <title>A masculinizing supergene underlies an exaggerated male reproductive morph in a spider.</title>
        <authorList>
            <person name="Hendrickx F."/>
            <person name="De Corte Z."/>
            <person name="Sonet G."/>
            <person name="Van Belleghem S.M."/>
            <person name="Kostlbacher S."/>
            <person name="Vangestel C."/>
        </authorList>
    </citation>
    <scope>NUCLEOTIDE SEQUENCE [LARGE SCALE GENOMIC DNA]</scope>
    <source>
        <strain evidence="1">W744_W776</strain>
    </source>
</reference>
<evidence type="ECO:0000313" key="2">
    <source>
        <dbReference type="Proteomes" id="UP000827092"/>
    </source>
</evidence>